<dbReference type="PANTHER" id="PTHR31071">
    <property type="entry name" value="GB|AAF24581.1"/>
    <property type="match status" value="1"/>
</dbReference>
<evidence type="ECO:0000313" key="4">
    <source>
        <dbReference type="RefSeq" id="XP_052112292.1"/>
    </source>
</evidence>
<dbReference type="KEGG" id="adu:127744061"/>
<reference evidence="2" key="1">
    <citation type="journal article" date="2016" name="Nat. Genet.">
        <title>The genome sequences of Arachis duranensis and Arachis ipaensis, the diploid ancestors of cultivated peanut.</title>
        <authorList>
            <person name="Bertioli D.J."/>
            <person name="Cannon S.B."/>
            <person name="Froenicke L."/>
            <person name="Huang G."/>
            <person name="Farmer A.D."/>
            <person name="Cannon E.K."/>
            <person name="Liu X."/>
            <person name="Gao D."/>
            <person name="Clevenger J."/>
            <person name="Dash S."/>
            <person name="Ren L."/>
            <person name="Moretzsohn M.C."/>
            <person name="Shirasawa K."/>
            <person name="Huang W."/>
            <person name="Vidigal B."/>
            <person name="Abernathy B."/>
            <person name="Chu Y."/>
            <person name="Niederhuth C.E."/>
            <person name="Umale P."/>
            <person name="Araujo A.C."/>
            <person name="Kozik A."/>
            <person name="Kim K.D."/>
            <person name="Burow M.D."/>
            <person name="Varshney R.K."/>
            <person name="Wang X."/>
            <person name="Zhang X."/>
            <person name="Barkley N."/>
            <person name="Guimaraes P.M."/>
            <person name="Isobe S."/>
            <person name="Guo B."/>
            <person name="Liao B."/>
            <person name="Stalker H.T."/>
            <person name="Schmitz R.J."/>
            <person name="Scheffler B.E."/>
            <person name="Leal-Bertioli S.C."/>
            <person name="Xun X."/>
            <person name="Jackson S.A."/>
            <person name="Michelmore R."/>
            <person name="Ozias-Akins P."/>
        </authorList>
    </citation>
    <scope>NUCLEOTIDE SEQUENCE [LARGE SCALE GENOMIC DNA]</scope>
    <source>
        <strain evidence="2">cv. V14167</strain>
    </source>
</reference>
<keyword evidence="1" id="KW-0175">Coiled coil</keyword>
<gene>
    <name evidence="3" type="primary">LOC107462024</name>
    <name evidence="4" type="synonym">LOC127744061</name>
</gene>
<dbReference type="RefSeq" id="XP_052112292.1">
    <property type="nucleotide sequence ID" value="XM_052256332.1"/>
</dbReference>
<feature type="coiled-coil region" evidence="1">
    <location>
        <begin position="345"/>
        <end position="429"/>
    </location>
</feature>
<dbReference type="AlphaFoldDB" id="A0A6P4BVY4"/>
<accession>A0A6P4BVY4</accession>
<dbReference type="GeneID" id="107462024"/>
<dbReference type="PANTHER" id="PTHR31071:SF16">
    <property type="entry name" value="MYB-LIKE PROTEIN Z ISOFORM X1"/>
    <property type="match status" value="1"/>
</dbReference>
<sequence length="621" mass="71409">MSSCHTSNLKQKNNHNNSIIRKRACSFSSTTNSSSSSSLVGRCPFKRAILVRKTRKSRSPSMAAHLLHGVPSKERELYVSARKLAATLWEINDLPPSRVEKELESEPIKAIKDKSVALLRSGLLKPRISDPSYTHFYEGIERLENKKCKRRVSASSHQFHLANYFLEGMDDAHSTLNFIEEGKQIRNKKNCGKCRVGFKNPMKEARNGISTCKKLLKVLNDMCIQEQQSSSIPLILAMRSELDRVRNQIDQLIQDQGSNQNDMECLMKNFAEEKAAWRRRERERIRESITSIAQDLEVEKKLRRQTEKLNKKIAREMAGAKASYLKVSKDLEREKRAKEILQQVCDELAKGIGEDREQVEKLKRESAKVRQEVEKEREMLQLADILREERVQMKLSEAKYQFEEKNALLENLRNELEGFIRTKEEENGDVDVNPELKRFKDLESYLNTSCWEFQNPVKDYNGLDDGDDSDLQSIELNMDNDNKSYKWSYACENDAQERVSVEKERGRRSISEKIQWGSICFNKGSSSCKKRDIVTINIQGSSDQCNGEKSTEFLYGAERQDDYDDEEEENEGNMPITSLRDCLSCVSPAKGRVQPLNLQCINGEAEGHNLKQEVAGRNFMC</sequence>
<evidence type="ECO:0000313" key="3">
    <source>
        <dbReference type="RefSeq" id="XP_015936065.1"/>
    </source>
</evidence>
<keyword evidence="2" id="KW-1185">Reference proteome</keyword>
<dbReference type="InterPro" id="IPR043424">
    <property type="entry name" value="BLT-like"/>
</dbReference>
<name>A0A6P4BVY4_ARADU</name>
<evidence type="ECO:0000256" key="1">
    <source>
        <dbReference type="SAM" id="Coils"/>
    </source>
</evidence>
<dbReference type="Proteomes" id="UP000515211">
    <property type="component" value="Chromosome 8"/>
</dbReference>
<dbReference type="OrthoDB" id="691984at2759"/>
<reference evidence="3 4" key="2">
    <citation type="submission" date="2025-04" db="UniProtKB">
        <authorList>
            <consortium name="RefSeq"/>
        </authorList>
    </citation>
    <scope>IDENTIFICATION</scope>
    <source>
        <tissue evidence="3 4">Whole plant</tissue>
    </source>
</reference>
<organism evidence="2 3">
    <name type="scientific">Arachis duranensis</name>
    <name type="common">Wild peanut</name>
    <dbReference type="NCBI Taxonomy" id="130453"/>
    <lineage>
        <taxon>Eukaryota</taxon>
        <taxon>Viridiplantae</taxon>
        <taxon>Streptophyta</taxon>
        <taxon>Embryophyta</taxon>
        <taxon>Tracheophyta</taxon>
        <taxon>Spermatophyta</taxon>
        <taxon>Magnoliopsida</taxon>
        <taxon>eudicotyledons</taxon>
        <taxon>Gunneridae</taxon>
        <taxon>Pentapetalae</taxon>
        <taxon>rosids</taxon>
        <taxon>fabids</taxon>
        <taxon>Fabales</taxon>
        <taxon>Fabaceae</taxon>
        <taxon>Papilionoideae</taxon>
        <taxon>50 kb inversion clade</taxon>
        <taxon>dalbergioids sensu lato</taxon>
        <taxon>Dalbergieae</taxon>
        <taxon>Pterocarpus clade</taxon>
        <taxon>Arachis</taxon>
    </lineage>
</organism>
<evidence type="ECO:0000313" key="2">
    <source>
        <dbReference type="Proteomes" id="UP000515211"/>
    </source>
</evidence>
<proteinExistence type="predicted"/>
<protein>
    <submittedName>
        <fullName evidence="3 4">Uncharacterized protein At5g41620</fullName>
    </submittedName>
</protein>
<dbReference type="KEGG" id="adu:107462024"/>
<dbReference type="RefSeq" id="XP_015936065.1">
    <property type="nucleotide sequence ID" value="XM_016080579.3"/>
</dbReference>